<reference evidence="2 3" key="1">
    <citation type="submission" date="2017-11" db="EMBL/GenBank/DDBJ databases">
        <title>De-novo sequencing of pomegranate (Punica granatum L.) genome.</title>
        <authorList>
            <person name="Akparov Z."/>
            <person name="Amiraslanov A."/>
            <person name="Hajiyeva S."/>
            <person name="Abbasov M."/>
            <person name="Kaur K."/>
            <person name="Hamwieh A."/>
            <person name="Solovyev V."/>
            <person name="Salamov A."/>
            <person name="Braich B."/>
            <person name="Kosarev P."/>
            <person name="Mahmoud A."/>
            <person name="Hajiyev E."/>
            <person name="Babayeva S."/>
            <person name="Izzatullayeva V."/>
            <person name="Mammadov A."/>
            <person name="Mammadov A."/>
            <person name="Sharifova S."/>
            <person name="Ojaghi J."/>
            <person name="Eynullazada K."/>
            <person name="Bayramov B."/>
            <person name="Abdulazimova A."/>
            <person name="Shahmuradov I."/>
        </authorList>
    </citation>
    <scope>NUCLEOTIDE SEQUENCE [LARGE SCALE GENOMIC DNA]</scope>
    <source>
        <strain evidence="3">cv. AG2017</strain>
        <tissue evidence="2">Leaf</tissue>
    </source>
</reference>
<evidence type="ECO:0000313" key="2">
    <source>
        <dbReference type="EMBL" id="PKI66162.1"/>
    </source>
</evidence>
<evidence type="ECO:0000259" key="1">
    <source>
        <dbReference type="Pfam" id="PF14244"/>
    </source>
</evidence>
<dbReference type="AlphaFoldDB" id="A0A2I0KCB9"/>
<feature type="domain" description="Retrotransposon Copia-like N-terminal" evidence="1">
    <location>
        <begin position="40"/>
        <end position="80"/>
    </location>
</feature>
<comment type="caution">
    <text evidence="2">The sequence shown here is derived from an EMBL/GenBank/DDBJ whole genome shotgun (WGS) entry which is preliminary data.</text>
</comment>
<dbReference type="EMBL" id="PGOL01000684">
    <property type="protein sequence ID" value="PKI66162.1"/>
    <property type="molecule type" value="Genomic_DNA"/>
</dbReference>
<dbReference type="Proteomes" id="UP000233551">
    <property type="component" value="Unassembled WGS sequence"/>
</dbReference>
<protein>
    <recommendedName>
        <fullName evidence="1">Retrotransposon Copia-like N-terminal domain-containing protein</fullName>
    </recommendedName>
</protein>
<dbReference type="Pfam" id="PF14244">
    <property type="entry name" value="Retrotran_gag_3"/>
    <property type="match status" value="1"/>
</dbReference>
<name>A0A2I0KCB9_PUNGR</name>
<organism evidence="2 3">
    <name type="scientific">Punica granatum</name>
    <name type="common">Pomegranate</name>
    <dbReference type="NCBI Taxonomy" id="22663"/>
    <lineage>
        <taxon>Eukaryota</taxon>
        <taxon>Viridiplantae</taxon>
        <taxon>Streptophyta</taxon>
        <taxon>Embryophyta</taxon>
        <taxon>Tracheophyta</taxon>
        <taxon>Spermatophyta</taxon>
        <taxon>Magnoliopsida</taxon>
        <taxon>eudicotyledons</taxon>
        <taxon>Gunneridae</taxon>
        <taxon>Pentapetalae</taxon>
        <taxon>rosids</taxon>
        <taxon>malvids</taxon>
        <taxon>Myrtales</taxon>
        <taxon>Lythraceae</taxon>
        <taxon>Punica</taxon>
    </lineage>
</organism>
<dbReference type="PANTHER" id="PTHR37610:SF97">
    <property type="entry name" value="RETROTRANSPOSON GAG DOMAIN-CONTAINING PROTEIN"/>
    <property type="match status" value="1"/>
</dbReference>
<dbReference type="InterPro" id="IPR029472">
    <property type="entry name" value="Copia-like_N"/>
</dbReference>
<evidence type="ECO:0000313" key="3">
    <source>
        <dbReference type="Proteomes" id="UP000233551"/>
    </source>
</evidence>
<gene>
    <name evidence="2" type="ORF">CRG98_013415</name>
</gene>
<dbReference type="PANTHER" id="PTHR37610">
    <property type="entry name" value="CCHC-TYPE DOMAIN-CONTAINING PROTEIN"/>
    <property type="match status" value="1"/>
</dbReference>
<sequence>MYGGNAIPAALPPAGNAQAAPPPIAPAASLVSPYSATSSDGSVLRLTECKLNGENYLTWSQLIRMALHAKNKVGFIDGNLLELVDDDPNKPLWVMANSLVLTWIVNSPERDLQPSIACIENARILWEDLKQCFAQGNET</sequence>
<keyword evidence="3" id="KW-1185">Reference proteome</keyword>
<proteinExistence type="predicted"/>
<accession>A0A2I0KCB9</accession>